<sequence>MAREVHATVHLPAEPVSATAGQDVADVDVVIVGYHSRDLVLTCLDSLAAAAPGLDVTATVADNHSGDGTLEAVAARADGSRAFDMGVNSGFSRANNRAIASGTARYVMVLNPDTVVGPRTLTALVEFADEHPMAGVVAPRLLNPDGTSQRTARAFPTPAAAVFGRRSPLSRWFPSNRWSRAFLTEGAVDGVAPFEVDWVSGAAMLVPRAVVDEVGGFDEDFFLFWEDADWCRRIKAAGHQVWCLPQATVVHDEGGTRGHGWSTRSIVLFHRGAHLYWTKHHARHPLNPLRWAASLLLAGRAVALIAVHGVANPLRRWRSV</sequence>
<name>A0A1J5QEI2_9ZZZZ</name>
<organism evidence="1">
    <name type="scientific">mine drainage metagenome</name>
    <dbReference type="NCBI Taxonomy" id="410659"/>
    <lineage>
        <taxon>unclassified sequences</taxon>
        <taxon>metagenomes</taxon>
        <taxon>ecological metagenomes</taxon>
    </lineage>
</organism>
<keyword evidence="1" id="KW-0808">Transferase</keyword>
<dbReference type="EC" id="2.4.1.289" evidence="1"/>
<dbReference type="CDD" id="cd04186">
    <property type="entry name" value="GT_2_like_c"/>
    <property type="match status" value="1"/>
</dbReference>
<dbReference type="Gene3D" id="3.90.550.10">
    <property type="entry name" value="Spore Coat Polysaccharide Biosynthesis Protein SpsA, Chain A"/>
    <property type="match status" value="1"/>
</dbReference>
<dbReference type="PANTHER" id="PTHR43179:SF7">
    <property type="entry name" value="RHAMNOSYLTRANSFERASE WBBL"/>
    <property type="match status" value="1"/>
</dbReference>
<dbReference type="SUPFAM" id="SSF53448">
    <property type="entry name" value="Nucleotide-diphospho-sugar transferases"/>
    <property type="match status" value="1"/>
</dbReference>
<proteinExistence type="predicted"/>
<dbReference type="GO" id="GO:0102096">
    <property type="term" value="F:decaprenyl-N-acetyl-alpha-D-glucosaminyl-pyrophosphate:dTDP-alpha-L-rhamnose rhamnosyltransferase activity"/>
    <property type="evidence" value="ECO:0007669"/>
    <property type="project" value="UniProtKB-EC"/>
</dbReference>
<protein>
    <submittedName>
        <fullName evidence="1">N-acetylglucosaminyl-diphospho-decaprenol L-rhamnosyltransferase</fullName>
        <ecNumber evidence="1">2.4.1.289</ecNumber>
    </submittedName>
</protein>
<evidence type="ECO:0000313" key="1">
    <source>
        <dbReference type="EMBL" id="OIQ81969.1"/>
    </source>
</evidence>
<keyword evidence="1" id="KW-0328">Glycosyltransferase</keyword>
<reference evidence="1" key="1">
    <citation type="submission" date="2016-10" db="EMBL/GenBank/DDBJ databases">
        <title>Sequence of Gallionella enrichment culture.</title>
        <authorList>
            <person name="Poehlein A."/>
            <person name="Muehling M."/>
            <person name="Daniel R."/>
        </authorList>
    </citation>
    <scope>NUCLEOTIDE SEQUENCE</scope>
</reference>
<accession>A0A1J5QEI2</accession>
<dbReference type="EMBL" id="MLJW01000860">
    <property type="protein sequence ID" value="OIQ81969.1"/>
    <property type="molecule type" value="Genomic_DNA"/>
</dbReference>
<dbReference type="InterPro" id="IPR029044">
    <property type="entry name" value="Nucleotide-diphossugar_trans"/>
</dbReference>
<dbReference type="AlphaFoldDB" id="A0A1J5QEI2"/>
<gene>
    <name evidence="1" type="primary">wbbL_21</name>
    <name evidence="1" type="ORF">GALL_362590</name>
</gene>
<dbReference type="Pfam" id="PF13641">
    <property type="entry name" value="Glyco_tranf_2_3"/>
    <property type="match status" value="1"/>
</dbReference>
<comment type="caution">
    <text evidence="1">The sequence shown here is derived from an EMBL/GenBank/DDBJ whole genome shotgun (WGS) entry which is preliminary data.</text>
</comment>
<dbReference type="PANTHER" id="PTHR43179">
    <property type="entry name" value="RHAMNOSYLTRANSFERASE WBBL"/>
    <property type="match status" value="1"/>
</dbReference>